<evidence type="ECO:0000313" key="1">
    <source>
        <dbReference type="Proteomes" id="UP000887566"/>
    </source>
</evidence>
<organism evidence="1 2">
    <name type="scientific">Plectus sambesii</name>
    <dbReference type="NCBI Taxonomy" id="2011161"/>
    <lineage>
        <taxon>Eukaryota</taxon>
        <taxon>Metazoa</taxon>
        <taxon>Ecdysozoa</taxon>
        <taxon>Nematoda</taxon>
        <taxon>Chromadorea</taxon>
        <taxon>Plectida</taxon>
        <taxon>Plectina</taxon>
        <taxon>Plectoidea</taxon>
        <taxon>Plectidae</taxon>
        <taxon>Plectus</taxon>
    </lineage>
</organism>
<evidence type="ECO:0000313" key="2">
    <source>
        <dbReference type="WBParaSite" id="PSAMB.scaffold193size67091.g3192.t1"/>
    </source>
</evidence>
<dbReference type="Proteomes" id="UP000887566">
    <property type="component" value="Unplaced"/>
</dbReference>
<reference evidence="2" key="1">
    <citation type="submission" date="2022-11" db="UniProtKB">
        <authorList>
            <consortium name="WormBaseParasite"/>
        </authorList>
    </citation>
    <scope>IDENTIFICATION</scope>
</reference>
<keyword evidence="1" id="KW-1185">Reference proteome</keyword>
<accession>A0A914VFJ5</accession>
<name>A0A914VFJ5_9BILA</name>
<sequence length="140" mass="14609">MESCLPTIPSDDLTEGATTTLTTATPICPSAVPLFFTGIFAPGDQIVDFIPAATAPVGSTITVNCVSGAPPTLGTVIFVNYDSGGPVQVQNLDHFPFPGDFFEQIFMTCTPSLLWDVSIRTSSGPVSGIVSQPKAIKCII</sequence>
<protein>
    <submittedName>
        <fullName evidence="2">Uncharacterized protein</fullName>
    </submittedName>
</protein>
<dbReference type="AlphaFoldDB" id="A0A914VFJ5"/>
<proteinExistence type="predicted"/>
<dbReference type="WBParaSite" id="PSAMB.scaffold193size67091.g3192.t1">
    <property type="protein sequence ID" value="PSAMB.scaffold193size67091.g3192.t1"/>
    <property type="gene ID" value="PSAMB.scaffold193size67091.g3192"/>
</dbReference>